<evidence type="ECO:0000259" key="4">
    <source>
        <dbReference type="PROSITE" id="PS50003"/>
    </source>
</evidence>
<feature type="compositionally biased region" description="Polar residues" evidence="3">
    <location>
        <begin position="561"/>
        <end position="572"/>
    </location>
</feature>
<reference evidence="5 6" key="1">
    <citation type="submission" date="2017-10" db="EMBL/GenBank/DDBJ databases">
        <title>Development of genomic resources for the powdery mildew, Erysiphe pulchra.</title>
        <authorList>
            <person name="Wadl P.A."/>
            <person name="Mack B.M."/>
            <person name="Moore G."/>
            <person name="Beltz S.B."/>
        </authorList>
    </citation>
    <scope>NUCLEOTIDE SEQUENCE [LARGE SCALE GENOMIC DNA]</scope>
    <source>
        <strain evidence="5">Cflorida</strain>
    </source>
</reference>
<organism evidence="5 6">
    <name type="scientific">Erysiphe pulchra</name>
    <dbReference type="NCBI Taxonomy" id="225359"/>
    <lineage>
        <taxon>Eukaryota</taxon>
        <taxon>Fungi</taxon>
        <taxon>Dikarya</taxon>
        <taxon>Ascomycota</taxon>
        <taxon>Pezizomycotina</taxon>
        <taxon>Leotiomycetes</taxon>
        <taxon>Erysiphales</taxon>
        <taxon>Erysiphaceae</taxon>
        <taxon>Erysiphe</taxon>
    </lineage>
</organism>
<evidence type="ECO:0000256" key="1">
    <source>
        <dbReference type="ARBA" id="ARBA00022553"/>
    </source>
</evidence>
<dbReference type="InterPro" id="IPR027267">
    <property type="entry name" value="AH/BAR_dom_sf"/>
</dbReference>
<feature type="coiled-coil region" evidence="2">
    <location>
        <begin position="241"/>
        <end position="283"/>
    </location>
</feature>
<accession>A0A2S4Q242</accession>
<comment type="caution">
    <text evidence="5">The sequence shown here is derived from an EMBL/GenBank/DDBJ whole genome shotgun (WGS) entry which is preliminary data.</text>
</comment>
<feature type="region of interest" description="Disordered" evidence="3">
    <location>
        <begin position="76"/>
        <end position="97"/>
    </location>
</feature>
<dbReference type="Pfam" id="PF20399">
    <property type="entry name" value="PH_20"/>
    <property type="match status" value="1"/>
</dbReference>
<dbReference type="InterPro" id="IPR046869">
    <property type="entry name" value="SLM1/RGC1-like_PH"/>
</dbReference>
<dbReference type="STRING" id="225359.A0A2S4Q242"/>
<dbReference type="PANTHER" id="PTHR31941">
    <property type="entry name" value="CYTOSKELETAL SIGNALING PROTEIN SLM1"/>
    <property type="match status" value="1"/>
</dbReference>
<dbReference type="InterPro" id="IPR043453">
    <property type="entry name" value="Slm1_PH"/>
</dbReference>
<dbReference type="EMBL" id="PEDP01000008">
    <property type="protein sequence ID" value="POS88339.1"/>
    <property type="molecule type" value="Genomic_DNA"/>
</dbReference>
<evidence type="ECO:0000313" key="6">
    <source>
        <dbReference type="Proteomes" id="UP000237438"/>
    </source>
</evidence>
<dbReference type="InterPro" id="IPR046868">
    <property type="entry name" value="BAR_4"/>
</dbReference>
<feature type="domain" description="PH" evidence="4">
    <location>
        <begin position="415"/>
        <end position="518"/>
    </location>
</feature>
<feature type="compositionally biased region" description="Polar residues" evidence="3">
    <location>
        <begin position="534"/>
        <end position="547"/>
    </location>
</feature>
<dbReference type="AlphaFoldDB" id="A0A2S4Q242"/>
<dbReference type="Gene3D" id="2.30.29.30">
    <property type="entry name" value="Pleckstrin-homology domain (PH domain)/Phosphotyrosine-binding domain (PTB)"/>
    <property type="match status" value="1"/>
</dbReference>
<keyword evidence="1" id="KW-0597">Phosphoprotein</keyword>
<dbReference type="Gene3D" id="1.20.1270.60">
    <property type="entry name" value="Arfaptin homology (AH) domain/BAR domain"/>
    <property type="match status" value="1"/>
</dbReference>
<feature type="region of interest" description="Disordered" evidence="3">
    <location>
        <begin position="527"/>
        <end position="594"/>
    </location>
</feature>
<proteinExistence type="predicted"/>
<dbReference type="SMART" id="SM00233">
    <property type="entry name" value="PH"/>
    <property type="match status" value="1"/>
</dbReference>
<keyword evidence="2" id="KW-0175">Coiled coil</keyword>
<dbReference type="Pfam" id="PF20400">
    <property type="entry name" value="BAR_4"/>
    <property type="match status" value="1"/>
</dbReference>
<dbReference type="SUPFAM" id="SSF103657">
    <property type="entry name" value="BAR/IMD domain-like"/>
    <property type="match status" value="1"/>
</dbReference>
<dbReference type="InterPro" id="IPR001849">
    <property type="entry name" value="PH_domain"/>
</dbReference>
<dbReference type="Proteomes" id="UP000237438">
    <property type="component" value="Unassembled WGS sequence"/>
</dbReference>
<dbReference type="OrthoDB" id="5598057at2759"/>
<name>A0A2S4Q242_9PEZI</name>
<dbReference type="PROSITE" id="PS50003">
    <property type="entry name" value="PH_DOMAIN"/>
    <property type="match status" value="1"/>
</dbReference>
<dbReference type="InterPro" id="IPR011993">
    <property type="entry name" value="PH-like_dom_sf"/>
</dbReference>
<keyword evidence="6" id="KW-1185">Reference proteome</keyword>
<dbReference type="PANTHER" id="PTHR31941:SF16">
    <property type="entry name" value="PHOSPHATIDYLINOSITOL 4,5-BISPHOSPHATE-BINDING PROTEIN SLM1-RELATED"/>
    <property type="match status" value="1"/>
</dbReference>
<protein>
    <recommendedName>
        <fullName evidence="4">PH domain-containing protein</fullName>
    </recommendedName>
</protein>
<evidence type="ECO:0000256" key="3">
    <source>
        <dbReference type="SAM" id="MobiDB-lite"/>
    </source>
</evidence>
<gene>
    <name evidence="5" type="ORF">EPUL_000007</name>
</gene>
<evidence type="ECO:0000313" key="5">
    <source>
        <dbReference type="EMBL" id="POS88339.1"/>
    </source>
</evidence>
<sequence length="810" mass="90863">MAQRSSQISLFHVITENEYGLTFQSRPNPRSSFTVSGIESALEPSQKALPMAVLQSAGKFNDELDASRLGGSITYGTTQMSSSPKLPENRPLSPRGSILKTSFHRGSIIKKSPSRRSSRAGSVHSLVHQGGDGIDEKDSIFFSPIPTNGNPTELLVTRFQSWRRVLKDIIIYFREIQASYDQRAKSLQKISNILSNTTPVPAFLHSTGIYDATSTLGTYYKTLVSEAIKSKDIENEVISALVGLRNDLQQKIKEIKNLSGDFRNSLEKEMESTRKVYNELQESLGLTDIEPINMIGKRDPYLLKLATDHMVVKQIAEENYLHQAYLNLEASGRELEAIIVGEIQKSYSAFSTILRREAEVTNYTFEELHVGPISMPKDHEWNHFIREIDNFVDPVVPMRSPQNIKYLGRDDERVQEIRAGVLERKSKYLKSYTAGWYVLTPTHLHEFKSVDKSQAPVMSLNLSEQKLRLFSNSSKTSNKFVLKGRQTGVMHMGHSWVFRCKNYETMISWYETLKDLIDKSPLERNTRVRKHGRSSSGVSQTARSICSSDGGLDDEDEEPFSTKNSALETASPNHEALSKRPQAGGRFPSTDLLLNKPHQRDTKILYSNSSENSSLGEVQDFNPKSAEYISEDEAPSEFSALLTQNSEVDDAKSDSDENKCSKKEQVINGTALCQFSDNITSEGKVQFCEDEMQQRTLVENSSTSGKIEETHSDGINSNEVKEENADENNLENSILSNHASAKLDGALELVQSEDTLTHNASHMDLGKELRPEIFRSFTGNSVRSESCPYVPGEWLSEKHLKKKAVGVIQD</sequence>
<dbReference type="SUPFAM" id="SSF50729">
    <property type="entry name" value="PH domain-like"/>
    <property type="match status" value="1"/>
</dbReference>
<evidence type="ECO:0000256" key="2">
    <source>
        <dbReference type="SAM" id="Coils"/>
    </source>
</evidence>
<dbReference type="CDD" id="cd13311">
    <property type="entry name" value="PH_Slm1"/>
    <property type="match status" value="1"/>
</dbReference>